<evidence type="ECO:0000313" key="2">
    <source>
        <dbReference type="Proteomes" id="UP000189661"/>
    </source>
</evidence>
<protein>
    <submittedName>
        <fullName evidence="1">Uncharacterized protein</fullName>
    </submittedName>
</protein>
<accession>A0ABM6IPC8</accession>
<dbReference type="EMBL" id="CP019401">
    <property type="protein sequence ID" value="AQU78449.1"/>
    <property type="molecule type" value="Genomic_DNA"/>
</dbReference>
<gene>
    <name evidence="1" type="ORF">AJGP001_03670</name>
</gene>
<organism evidence="1 2">
    <name type="scientific">Planococcus faecalis</name>
    <dbReference type="NCBI Taxonomy" id="1598147"/>
    <lineage>
        <taxon>Bacteria</taxon>
        <taxon>Bacillati</taxon>
        <taxon>Bacillota</taxon>
        <taxon>Bacilli</taxon>
        <taxon>Bacillales</taxon>
        <taxon>Caryophanaceae</taxon>
        <taxon>Planococcus</taxon>
    </lineage>
</organism>
<dbReference type="Proteomes" id="UP000189661">
    <property type="component" value="Chromosome"/>
</dbReference>
<name>A0ABM6IPC8_9BACL</name>
<dbReference type="RefSeq" id="WP_078080163.1">
    <property type="nucleotide sequence ID" value="NZ_CP019401.1"/>
</dbReference>
<reference evidence="1 2" key="1">
    <citation type="submission" date="2017-01" db="EMBL/GenBank/DDBJ databases">
        <title>Planococcus faecalis genome complete sequence.</title>
        <authorList>
            <person name="Lee P.C."/>
        </authorList>
    </citation>
    <scope>NUCLEOTIDE SEQUENCE [LARGE SCALE GENOMIC DNA]</scope>
    <source>
        <strain evidence="1 2">AJ003</strain>
    </source>
</reference>
<evidence type="ECO:0000313" key="1">
    <source>
        <dbReference type="EMBL" id="AQU78449.1"/>
    </source>
</evidence>
<keyword evidence="2" id="KW-1185">Reference proteome</keyword>
<sequence length="141" mass="16751">MSIRSRSSEVNKSVLKQNLGLMQLSNTTVFTKSQVFVLSPSMQNAHNWFDLRKINIDRFNERSTKGFLLIRFFDKFLLTDLAQFKKQMMPEERFVFTKTMGNHWKFNIIEQGNTYSIVNQQNKTIKYKIEEFSANRLQQLI</sequence>
<proteinExistence type="predicted"/>